<accession>A0A9Q1JCJ8</accession>
<comment type="caution">
    <text evidence="2">The sequence shown here is derived from an EMBL/GenBank/DDBJ whole genome shotgun (WGS) entry which is preliminary data.</text>
</comment>
<evidence type="ECO:0000256" key="1">
    <source>
        <dbReference type="SAM" id="MobiDB-lite"/>
    </source>
</evidence>
<gene>
    <name evidence="2" type="ORF">SKAU_G00001420</name>
</gene>
<dbReference type="AlphaFoldDB" id="A0A9Q1JCJ8"/>
<protein>
    <submittedName>
        <fullName evidence="2">Uncharacterized protein</fullName>
    </submittedName>
</protein>
<feature type="region of interest" description="Disordered" evidence="1">
    <location>
        <begin position="1"/>
        <end position="33"/>
    </location>
</feature>
<proteinExistence type="predicted"/>
<organism evidence="2 3">
    <name type="scientific">Synaphobranchus kaupii</name>
    <name type="common">Kaup's arrowtooth eel</name>
    <dbReference type="NCBI Taxonomy" id="118154"/>
    <lineage>
        <taxon>Eukaryota</taxon>
        <taxon>Metazoa</taxon>
        <taxon>Chordata</taxon>
        <taxon>Craniata</taxon>
        <taxon>Vertebrata</taxon>
        <taxon>Euteleostomi</taxon>
        <taxon>Actinopterygii</taxon>
        <taxon>Neopterygii</taxon>
        <taxon>Teleostei</taxon>
        <taxon>Anguilliformes</taxon>
        <taxon>Synaphobranchidae</taxon>
        <taxon>Synaphobranchus</taxon>
    </lineage>
</organism>
<sequence length="83" mass="8534">MQETGPSPDRRSGHRVRNGGPAGAPLCSGAVPRVLGVNRTGTVGRSPSTPCVPENRLDRSVVAVQSDGSVSKPRSPAIGKHLP</sequence>
<feature type="compositionally biased region" description="Polar residues" evidence="1">
    <location>
        <begin position="39"/>
        <end position="49"/>
    </location>
</feature>
<evidence type="ECO:0000313" key="2">
    <source>
        <dbReference type="EMBL" id="KAJ8379364.1"/>
    </source>
</evidence>
<evidence type="ECO:0000313" key="3">
    <source>
        <dbReference type="Proteomes" id="UP001152622"/>
    </source>
</evidence>
<feature type="region of interest" description="Disordered" evidence="1">
    <location>
        <begin position="63"/>
        <end position="83"/>
    </location>
</feature>
<feature type="region of interest" description="Disordered" evidence="1">
    <location>
        <begin position="38"/>
        <end position="57"/>
    </location>
</feature>
<keyword evidence="3" id="KW-1185">Reference proteome</keyword>
<dbReference type="Proteomes" id="UP001152622">
    <property type="component" value="Chromosome 1"/>
</dbReference>
<dbReference type="EMBL" id="JAINUF010000001">
    <property type="protein sequence ID" value="KAJ8379364.1"/>
    <property type="molecule type" value="Genomic_DNA"/>
</dbReference>
<name>A0A9Q1JCJ8_SYNKA</name>
<reference evidence="2" key="1">
    <citation type="journal article" date="2023" name="Science">
        <title>Genome structures resolve the early diversification of teleost fishes.</title>
        <authorList>
            <person name="Parey E."/>
            <person name="Louis A."/>
            <person name="Montfort J."/>
            <person name="Bouchez O."/>
            <person name="Roques C."/>
            <person name="Iampietro C."/>
            <person name="Lluch J."/>
            <person name="Castinel A."/>
            <person name="Donnadieu C."/>
            <person name="Desvignes T."/>
            <person name="Floi Bucao C."/>
            <person name="Jouanno E."/>
            <person name="Wen M."/>
            <person name="Mejri S."/>
            <person name="Dirks R."/>
            <person name="Jansen H."/>
            <person name="Henkel C."/>
            <person name="Chen W.J."/>
            <person name="Zahm M."/>
            <person name="Cabau C."/>
            <person name="Klopp C."/>
            <person name="Thompson A.W."/>
            <person name="Robinson-Rechavi M."/>
            <person name="Braasch I."/>
            <person name="Lecointre G."/>
            <person name="Bobe J."/>
            <person name="Postlethwait J.H."/>
            <person name="Berthelot C."/>
            <person name="Roest Crollius H."/>
            <person name="Guiguen Y."/>
        </authorList>
    </citation>
    <scope>NUCLEOTIDE SEQUENCE</scope>
    <source>
        <strain evidence="2">WJC10195</strain>
    </source>
</reference>